<dbReference type="SUPFAM" id="SSF53639">
    <property type="entry name" value="AraD/HMP-PK domain-like"/>
    <property type="match status" value="1"/>
</dbReference>
<dbReference type="EMBL" id="LVJN01000020">
    <property type="protein sequence ID" value="OSM02282.1"/>
    <property type="molecule type" value="Genomic_DNA"/>
</dbReference>
<reference evidence="2 3" key="1">
    <citation type="journal article" date="2016" name="BMC Genomics">
        <title>Combined genomic and structural analyses of a cultured magnetotactic bacterium reveals its niche adaptation to a dynamic environment.</title>
        <authorList>
            <person name="Araujo A.C."/>
            <person name="Morillo V."/>
            <person name="Cypriano J."/>
            <person name="Teixeira L.C."/>
            <person name="Leao P."/>
            <person name="Lyra S."/>
            <person name="Almeida L.G."/>
            <person name="Bazylinski D.A."/>
            <person name="Vasconcellos A.T."/>
            <person name="Abreu F."/>
            <person name="Lins U."/>
        </authorList>
    </citation>
    <scope>NUCLEOTIDE SEQUENCE [LARGE SCALE GENOMIC DNA]</scope>
    <source>
        <strain evidence="2 3">IT-1</strain>
    </source>
</reference>
<evidence type="ECO:0000259" key="1">
    <source>
        <dbReference type="SMART" id="SM01007"/>
    </source>
</evidence>
<dbReference type="Pfam" id="PF00596">
    <property type="entry name" value="Aldolase_II"/>
    <property type="match status" value="1"/>
</dbReference>
<dbReference type="RefSeq" id="WP_158089581.1">
    <property type="nucleotide sequence ID" value="NZ_LVJN01000020.1"/>
</dbReference>
<name>A0A1Y2K2T0_9PROT</name>
<dbReference type="InterPro" id="IPR036409">
    <property type="entry name" value="Aldolase_II/adducin_N_sf"/>
</dbReference>
<sequence length="336" mass="36595">MLDALTRLSAQIGADPMLVQGGGGNTSCKAPDGRLWVKGSGTWLSRAQEKPIFTAVDLNAARAAIDSDADDPMAGLFDPDAPLRPSIETTLHALMPHAVVLHMHSIRTLAWAVRADGPERVAERLDGLRWAWIPYRRPGAPLTQAVRAAMGESPDVLILANHGLVVGGADCAAAEALLAEVERRLDQPYKHYDESDLSHVSEVAPDADYRLPTHAVAQTLAMDPLLLPKLNDSVLYPDHAVYLGPGCCVAMGEQGWHPARDAYKVTYGVDPAFIIWEGRGTWVREELKPGGEEMLRALALLANRLEPRAELATLNDREVADLLDWDAEKFRQSLDA</sequence>
<dbReference type="STRING" id="1434232.MAIT1_02402"/>
<dbReference type="Proteomes" id="UP000194003">
    <property type="component" value="Unassembled WGS sequence"/>
</dbReference>
<dbReference type="AlphaFoldDB" id="A0A1Y2K2T0"/>
<protein>
    <submittedName>
        <fullName evidence="2">Putative aldolase</fullName>
    </submittedName>
</protein>
<organism evidence="2 3">
    <name type="scientific">Magnetofaba australis IT-1</name>
    <dbReference type="NCBI Taxonomy" id="1434232"/>
    <lineage>
        <taxon>Bacteria</taxon>
        <taxon>Pseudomonadati</taxon>
        <taxon>Pseudomonadota</taxon>
        <taxon>Magnetococcia</taxon>
        <taxon>Magnetococcales</taxon>
        <taxon>Magnetococcaceae</taxon>
        <taxon>Magnetofaba</taxon>
    </lineage>
</organism>
<keyword evidence="3" id="KW-1185">Reference proteome</keyword>
<dbReference type="Gene3D" id="3.40.225.10">
    <property type="entry name" value="Class II aldolase/adducin N-terminal domain"/>
    <property type="match status" value="1"/>
</dbReference>
<evidence type="ECO:0000313" key="3">
    <source>
        <dbReference type="Proteomes" id="UP000194003"/>
    </source>
</evidence>
<accession>A0A1Y2K2T0</accession>
<gene>
    <name evidence="2" type="ORF">MAIT1_02402</name>
</gene>
<proteinExistence type="predicted"/>
<dbReference type="OrthoDB" id="9814830at2"/>
<dbReference type="SMART" id="SM01007">
    <property type="entry name" value="Aldolase_II"/>
    <property type="match status" value="1"/>
</dbReference>
<feature type="domain" description="Class II aldolase/adducin N-terminal" evidence="1">
    <location>
        <begin position="4"/>
        <end position="189"/>
    </location>
</feature>
<evidence type="ECO:0000313" key="2">
    <source>
        <dbReference type="EMBL" id="OSM02282.1"/>
    </source>
</evidence>
<dbReference type="InterPro" id="IPR001303">
    <property type="entry name" value="Aldolase_II/adducin_N"/>
</dbReference>
<comment type="caution">
    <text evidence="2">The sequence shown here is derived from an EMBL/GenBank/DDBJ whole genome shotgun (WGS) entry which is preliminary data.</text>
</comment>